<evidence type="ECO:0000256" key="5">
    <source>
        <dbReference type="SAM" id="SignalP"/>
    </source>
</evidence>
<feature type="signal peptide" evidence="5">
    <location>
        <begin position="1"/>
        <end position="20"/>
    </location>
</feature>
<evidence type="ECO:0000256" key="3">
    <source>
        <dbReference type="ARBA" id="ARBA00022989"/>
    </source>
</evidence>
<comment type="caution">
    <text evidence="7">The sequence shown here is derived from an EMBL/GenBank/DDBJ whole genome shotgun (WGS) entry which is preliminary data.</text>
</comment>
<feature type="domain" description="TonB C-terminal" evidence="6">
    <location>
        <begin position="320"/>
        <end position="378"/>
    </location>
</feature>
<dbReference type="InterPro" id="IPR006260">
    <property type="entry name" value="TonB/TolA_C"/>
</dbReference>
<accession>A0ABT5HHT1</accession>
<dbReference type="EMBL" id="JAQQKV010000001">
    <property type="protein sequence ID" value="MDC7675809.1"/>
    <property type="molecule type" value="Genomic_DNA"/>
</dbReference>
<dbReference type="InterPro" id="IPR037682">
    <property type="entry name" value="TonB_C"/>
</dbReference>
<dbReference type="Pfam" id="PF03544">
    <property type="entry name" value="TonB_C"/>
    <property type="match status" value="1"/>
</dbReference>
<keyword evidence="4" id="KW-0472">Membrane</keyword>
<keyword evidence="5" id="KW-0732">Signal</keyword>
<name>A0ABT5HHT1_9CAUL</name>
<dbReference type="SUPFAM" id="SSF74653">
    <property type="entry name" value="TolA/TonB C-terminal domain"/>
    <property type="match status" value="1"/>
</dbReference>
<keyword evidence="3" id="KW-1133">Transmembrane helix</keyword>
<dbReference type="Gene3D" id="3.30.2420.10">
    <property type="entry name" value="TonB"/>
    <property type="match status" value="1"/>
</dbReference>
<reference evidence="7 8" key="1">
    <citation type="submission" date="2023-01" db="EMBL/GenBank/DDBJ databases">
        <title>Novel species of the genus Asticcacaulis isolated from rivers.</title>
        <authorList>
            <person name="Lu H."/>
        </authorList>
    </citation>
    <scope>NUCLEOTIDE SEQUENCE [LARGE SCALE GENOMIC DNA]</scope>
    <source>
        <strain evidence="7 8">LKC15W</strain>
    </source>
</reference>
<keyword evidence="8" id="KW-1185">Reference proteome</keyword>
<evidence type="ECO:0000313" key="7">
    <source>
        <dbReference type="EMBL" id="MDC7675809.1"/>
    </source>
</evidence>
<feature type="chain" id="PRO_5047255712" evidence="5">
    <location>
        <begin position="21"/>
        <end position="401"/>
    </location>
</feature>
<evidence type="ECO:0000313" key="8">
    <source>
        <dbReference type="Proteomes" id="UP001218579"/>
    </source>
</evidence>
<dbReference type="Proteomes" id="UP001218579">
    <property type="component" value="Unassembled WGS sequence"/>
</dbReference>
<protein>
    <submittedName>
        <fullName evidence="7">TonB family protein</fullName>
    </submittedName>
</protein>
<keyword evidence="2" id="KW-0812">Transmembrane</keyword>
<evidence type="ECO:0000256" key="1">
    <source>
        <dbReference type="ARBA" id="ARBA00004167"/>
    </source>
</evidence>
<comment type="subcellular location">
    <subcellularLocation>
        <location evidence="1">Membrane</location>
        <topology evidence="1">Single-pass membrane protein</topology>
    </subcellularLocation>
</comment>
<gene>
    <name evidence="7" type="ORF">PQU98_06695</name>
</gene>
<evidence type="ECO:0000256" key="2">
    <source>
        <dbReference type="ARBA" id="ARBA00022692"/>
    </source>
</evidence>
<evidence type="ECO:0000256" key="4">
    <source>
        <dbReference type="ARBA" id="ARBA00023136"/>
    </source>
</evidence>
<evidence type="ECO:0000259" key="6">
    <source>
        <dbReference type="Pfam" id="PF03544"/>
    </source>
</evidence>
<sequence length="401" mass="44373">MKSILFTLALMPFGAGAVMAQIDTAPVSAQRPIPSPMPTAQVYTLEPKQAGVVCENGKLDWSSELKFPAGMYRVNPSPRVVFEPASDVVAPPRENSYTLSFHVLKDGRLTNIMAVPAGGAPLFGNQFLPVWAAGWSLGPQAQTLKGCKMTWAVRTDHAPEMAMLLKYEALHLRNYMNIPYTDARSEACRAAGKQVRSRAYPDSRTFRRAPGRPQRVVTRYDVLDTGKVRLGAQVVSEARAEDAAEIAKALSQLNYYSGAAAQDCLYSYIIPPAPLPSNDASLWPELRELYRDSFYKDEGPKDCPNDDREKIMPFVFNAELYPAEARRMKIEGMAMVRFDIAPWGEVRIRSTLSHPLPQFARAAEQMVRQSTAKASERGYSGCQVMVRFANPADPAETDAES</sequence>
<proteinExistence type="predicted"/>
<organism evidence="7 8">
    <name type="scientific">Asticcacaulis machinosus</name>
    <dbReference type="NCBI Taxonomy" id="2984211"/>
    <lineage>
        <taxon>Bacteria</taxon>
        <taxon>Pseudomonadati</taxon>
        <taxon>Pseudomonadota</taxon>
        <taxon>Alphaproteobacteria</taxon>
        <taxon>Caulobacterales</taxon>
        <taxon>Caulobacteraceae</taxon>
        <taxon>Asticcacaulis</taxon>
    </lineage>
</organism>
<dbReference type="NCBIfam" id="TIGR01352">
    <property type="entry name" value="tonB_Cterm"/>
    <property type="match status" value="1"/>
</dbReference>
<dbReference type="RefSeq" id="WP_272744129.1">
    <property type="nucleotide sequence ID" value="NZ_JAQQKV010000001.1"/>
</dbReference>